<organism evidence="1 2">
    <name type="scientific">Lysinibacillus xylanilyticus</name>
    <dbReference type="NCBI Taxonomy" id="582475"/>
    <lineage>
        <taxon>Bacteria</taxon>
        <taxon>Bacillati</taxon>
        <taxon>Bacillota</taxon>
        <taxon>Bacilli</taxon>
        <taxon>Bacillales</taxon>
        <taxon>Bacillaceae</taxon>
        <taxon>Lysinibacillus</taxon>
    </lineage>
</organism>
<dbReference type="Proteomes" id="UP001558534">
    <property type="component" value="Unassembled WGS sequence"/>
</dbReference>
<gene>
    <name evidence="1" type="ORF">AB1300_15450</name>
</gene>
<proteinExistence type="predicted"/>
<accession>A0ABV3W022</accession>
<dbReference type="EMBL" id="JBFRHK010000009">
    <property type="protein sequence ID" value="MEX3746518.1"/>
    <property type="molecule type" value="Genomic_DNA"/>
</dbReference>
<reference evidence="1 2" key="1">
    <citation type="submission" date="2024-07" db="EMBL/GenBank/DDBJ databases">
        <title>Characterization of a bacterium isolated from hydrolysated instant sea cucumber by whole-genome sequencing and metabolomics.</title>
        <authorList>
            <person name="Luo X."/>
            <person name="Zhang Z."/>
            <person name="Zheng Z."/>
            <person name="Zhang W."/>
            <person name="Ming T."/>
            <person name="Jiao L."/>
            <person name="Su X."/>
            <person name="Kong F."/>
            <person name="Xu J."/>
        </authorList>
    </citation>
    <scope>NUCLEOTIDE SEQUENCE [LARGE SCALE GENOMIC DNA]</scope>
    <source>
        <strain evidence="1 2">XL-2024</strain>
    </source>
</reference>
<dbReference type="RefSeq" id="WP_368637150.1">
    <property type="nucleotide sequence ID" value="NZ_JBFRHK010000009.1"/>
</dbReference>
<keyword evidence="2" id="KW-1185">Reference proteome</keyword>
<sequence>MKIKKVIKNKTDLRLDYYYFLMLEDGRLVDIGVNRIYKVWVVFSKDVHDEEKLSQLFYQMLKSKECIDRLRFVMINPKDIMFLPLSYLQQD</sequence>
<evidence type="ECO:0000313" key="1">
    <source>
        <dbReference type="EMBL" id="MEX3746518.1"/>
    </source>
</evidence>
<name>A0ABV3W022_9BACI</name>
<protein>
    <submittedName>
        <fullName evidence="1">Uncharacterized protein</fullName>
    </submittedName>
</protein>
<evidence type="ECO:0000313" key="2">
    <source>
        <dbReference type="Proteomes" id="UP001558534"/>
    </source>
</evidence>
<comment type="caution">
    <text evidence="1">The sequence shown here is derived from an EMBL/GenBank/DDBJ whole genome shotgun (WGS) entry which is preliminary data.</text>
</comment>